<protein>
    <submittedName>
        <fullName evidence="4">FAD-dependent oxidoreductase</fullName>
    </submittedName>
</protein>
<dbReference type="InterPro" id="IPR036188">
    <property type="entry name" value="FAD/NAD-bd_sf"/>
</dbReference>
<dbReference type="Pfam" id="PF01593">
    <property type="entry name" value="Amino_oxidase"/>
    <property type="match status" value="1"/>
</dbReference>
<evidence type="ECO:0000313" key="5">
    <source>
        <dbReference type="Proteomes" id="UP000509667"/>
    </source>
</evidence>
<keyword evidence="2" id="KW-0560">Oxidoreductase</keyword>
<gene>
    <name evidence="4" type="ORF">HZS55_19825</name>
</gene>
<dbReference type="OrthoDB" id="202781at2157"/>
<dbReference type="RefSeq" id="WP_179909275.1">
    <property type="nucleotide sequence ID" value="NZ_CP058910.1"/>
</dbReference>
<accession>A0A7D5T201</accession>
<evidence type="ECO:0000313" key="4">
    <source>
        <dbReference type="EMBL" id="QLH79408.1"/>
    </source>
</evidence>
<keyword evidence="5" id="KW-1185">Reference proteome</keyword>
<dbReference type="PANTHER" id="PTHR42841">
    <property type="entry name" value="AMINE OXIDASE"/>
    <property type="match status" value="1"/>
</dbReference>
<evidence type="ECO:0000256" key="1">
    <source>
        <dbReference type="ARBA" id="ARBA00001974"/>
    </source>
</evidence>
<dbReference type="InterPro" id="IPR001613">
    <property type="entry name" value="Flavin_amine_oxidase"/>
</dbReference>
<dbReference type="PRINTS" id="PR00757">
    <property type="entry name" value="AMINEOXDASEF"/>
</dbReference>
<dbReference type="InterPro" id="IPR002937">
    <property type="entry name" value="Amino_oxidase"/>
</dbReference>
<dbReference type="KEGG" id="hrr:HZS55_19825"/>
<dbReference type="EMBL" id="CP058910">
    <property type="protein sequence ID" value="QLH79408.1"/>
    <property type="molecule type" value="Genomic_DNA"/>
</dbReference>
<reference evidence="4 5" key="1">
    <citation type="submission" date="2020-07" db="EMBL/GenBank/DDBJ databases">
        <title>Halosimplex pelagicum sp. nov. and Halosimplex rubrum sp. nov., isolated from salted brown alga Laminaria, and emended description of the genus Halosimplex.</title>
        <authorList>
            <person name="Cui H."/>
        </authorList>
    </citation>
    <scope>NUCLEOTIDE SEQUENCE [LARGE SCALE GENOMIC DNA]</scope>
    <source>
        <strain evidence="4 5">R27</strain>
    </source>
</reference>
<dbReference type="GeneID" id="56080162"/>
<feature type="domain" description="Amine oxidase" evidence="3">
    <location>
        <begin position="11"/>
        <end position="421"/>
    </location>
</feature>
<dbReference type="AlphaFoldDB" id="A0A7D5T201"/>
<sequence length="425" mass="44975">MSDVVVVGGGLAGLVAARRLARDGADVTLFERRDELGGRVRSREVDGFTLDRGFQVLLSAYPAVREELDLDALDLRTFAPGATIARPDHRSTLADPFRAPLSAVESAMNPDVTLMDKLRVLKLRRELGNADPGDLLDGPTESIREYLDGKGFSERFVENFAAPFYGGITLDRSLSTDAGVFRYTFSMLSRGNTAVPADGMGAISDQLAARARDAGVSVETGTEVTAVEGAASEGAAGGATVEAGGETVDADAVVVATDPKRARELTGVGSIPTDARGCVTQYFRTREHRSLDTGHRLVLNAADSCPNTVAPLSTVAPEYAPDGHALLSATTLGVPDRSDEELATAVRDALVTWYPEHRFDDLELLATDRIEFAQFDQPPGFREGLPAADAPDGSVFLAGDYTQWSSIQGALESGQVAADAVSDGL</sequence>
<dbReference type="Proteomes" id="UP000509667">
    <property type="component" value="Chromosome"/>
</dbReference>
<evidence type="ECO:0000259" key="3">
    <source>
        <dbReference type="Pfam" id="PF01593"/>
    </source>
</evidence>
<dbReference type="Gene3D" id="3.50.50.60">
    <property type="entry name" value="FAD/NAD(P)-binding domain"/>
    <property type="match status" value="1"/>
</dbReference>
<dbReference type="SUPFAM" id="SSF51905">
    <property type="entry name" value="FAD/NAD(P)-binding domain"/>
    <property type="match status" value="1"/>
</dbReference>
<evidence type="ECO:0000256" key="2">
    <source>
        <dbReference type="ARBA" id="ARBA00023002"/>
    </source>
</evidence>
<name>A0A7D5T201_9EURY</name>
<organism evidence="4 5">
    <name type="scientific">Halosimplex rubrum</name>
    <dbReference type="NCBI Taxonomy" id="869889"/>
    <lineage>
        <taxon>Archaea</taxon>
        <taxon>Methanobacteriati</taxon>
        <taxon>Methanobacteriota</taxon>
        <taxon>Stenosarchaea group</taxon>
        <taxon>Halobacteria</taxon>
        <taxon>Halobacteriales</taxon>
        <taxon>Haloarculaceae</taxon>
        <taxon>Halosimplex</taxon>
    </lineage>
</organism>
<dbReference type="GO" id="GO:0016491">
    <property type="term" value="F:oxidoreductase activity"/>
    <property type="evidence" value="ECO:0007669"/>
    <property type="project" value="UniProtKB-KW"/>
</dbReference>
<comment type="cofactor">
    <cofactor evidence="1">
        <name>FAD</name>
        <dbReference type="ChEBI" id="CHEBI:57692"/>
    </cofactor>
</comment>
<proteinExistence type="predicted"/>